<accession>A0ABQ9HUW8</accession>
<reference evidence="2 3" key="1">
    <citation type="submission" date="2023-02" db="EMBL/GenBank/DDBJ databases">
        <title>LHISI_Scaffold_Assembly.</title>
        <authorList>
            <person name="Stuart O.P."/>
            <person name="Cleave R."/>
            <person name="Magrath M.J.L."/>
            <person name="Mikheyev A.S."/>
        </authorList>
    </citation>
    <scope>NUCLEOTIDE SEQUENCE [LARGE SCALE GENOMIC DNA]</scope>
    <source>
        <strain evidence="2">Daus_M_001</strain>
        <tissue evidence="2">Leg muscle</tissue>
    </source>
</reference>
<name>A0ABQ9HUW8_9NEOP</name>
<sequence length="175" mass="19339">MEQRRNEGAGETGDHRENPTIRGIVRHDSHMRNSESDPAGNRTLWEASSLATTPPRPRHPCDSEPNWGEQFAHLCCSSMLYVAISTVMGATVAELLARLPPTKTNRVQSPAGSPDFRKWESCRTMPLVGGFSRVSPVYPAPSSQRRSLFTSIILVGIQDLSVKSRPNLFTHSTVN</sequence>
<feature type="compositionally biased region" description="Basic and acidic residues" evidence="1">
    <location>
        <begin position="1"/>
        <end position="35"/>
    </location>
</feature>
<dbReference type="EMBL" id="JARBHB010000004">
    <property type="protein sequence ID" value="KAJ8887633.1"/>
    <property type="molecule type" value="Genomic_DNA"/>
</dbReference>
<gene>
    <name evidence="2" type="ORF">PR048_013851</name>
</gene>
<dbReference type="Proteomes" id="UP001159363">
    <property type="component" value="Chromosome X"/>
</dbReference>
<protein>
    <submittedName>
        <fullName evidence="2">Uncharacterized protein</fullName>
    </submittedName>
</protein>
<feature type="region of interest" description="Disordered" evidence="1">
    <location>
        <begin position="1"/>
        <end position="41"/>
    </location>
</feature>
<keyword evidence="3" id="KW-1185">Reference proteome</keyword>
<organism evidence="2 3">
    <name type="scientific">Dryococelus australis</name>
    <dbReference type="NCBI Taxonomy" id="614101"/>
    <lineage>
        <taxon>Eukaryota</taxon>
        <taxon>Metazoa</taxon>
        <taxon>Ecdysozoa</taxon>
        <taxon>Arthropoda</taxon>
        <taxon>Hexapoda</taxon>
        <taxon>Insecta</taxon>
        <taxon>Pterygota</taxon>
        <taxon>Neoptera</taxon>
        <taxon>Polyneoptera</taxon>
        <taxon>Phasmatodea</taxon>
        <taxon>Verophasmatodea</taxon>
        <taxon>Anareolatae</taxon>
        <taxon>Phasmatidae</taxon>
        <taxon>Eurycanthinae</taxon>
        <taxon>Dryococelus</taxon>
    </lineage>
</organism>
<evidence type="ECO:0000313" key="3">
    <source>
        <dbReference type="Proteomes" id="UP001159363"/>
    </source>
</evidence>
<comment type="caution">
    <text evidence="2">The sequence shown here is derived from an EMBL/GenBank/DDBJ whole genome shotgun (WGS) entry which is preliminary data.</text>
</comment>
<evidence type="ECO:0000313" key="2">
    <source>
        <dbReference type="EMBL" id="KAJ8887633.1"/>
    </source>
</evidence>
<evidence type="ECO:0000256" key="1">
    <source>
        <dbReference type="SAM" id="MobiDB-lite"/>
    </source>
</evidence>
<proteinExistence type="predicted"/>